<accession>A0A843V2U2</accession>
<feature type="transmembrane region" description="Helical" evidence="1">
    <location>
        <begin position="39"/>
        <end position="61"/>
    </location>
</feature>
<dbReference type="EMBL" id="NMUH01001025">
    <property type="protein sequence ID" value="MQL88044.1"/>
    <property type="molecule type" value="Genomic_DNA"/>
</dbReference>
<name>A0A843V2U2_COLES</name>
<keyword evidence="1" id="KW-0812">Transmembrane</keyword>
<dbReference type="Proteomes" id="UP000652761">
    <property type="component" value="Unassembled WGS sequence"/>
</dbReference>
<evidence type="ECO:0000313" key="3">
    <source>
        <dbReference type="Proteomes" id="UP000652761"/>
    </source>
</evidence>
<dbReference type="AlphaFoldDB" id="A0A843V2U2"/>
<organism evidence="2 3">
    <name type="scientific">Colocasia esculenta</name>
    <name type="common">Wild taro</name>
    <name type="synonym">Arum esculentum</name>
    <dbReference type="NCBI Taxonomy" id="4460"/>
    <lineage>
        <taxon>Eukaryota</taxon>
        <taxon>Viridiplantae</taxon>
        <taxon>Streptophyta</taxon>
        <taxon>Embryophyta</taxon>
        <taxon>Tracheophyta</taxon>
        <taxon>Spermatophyta</taxon>
        <taxon>Magnoliopsida</taxon>
        <taxon>Liliopsida</taxon>
        <taxon>Araceae</taxon>
        <taxon>Aroideae</taxon>
        <taxon>Colocasieae</taxon>
        <taxon>Colocasia</taxon>
    </lineage>
</organism>
<evidence type="ECO:0000256" key="1">
    <source>
        <dbReference type="SAM" id="Phobius"/>
    </source>
</evidence>
<proteinExistence type="predicted"/>
<evidence type="ECO:0000313" key="2">
    <source>
        <dbReference type="EMBL" id="MQL88044.1"/>
    </source>
</evidence>
<keyword evidence="3" id="KW-1185">Reference proteome</keyword>
<protein>
    <submittedName>
        <fullName evidence="2">Uncharacterized protein</fullName>
    </submittedName>
</protein>
<comment type="caution">
    <text evidence="2">The sequence shown here is derived from an EMBL/GenBank/DDBJ whole genome shotgun (WGS) entry which is preliminary data.</text>
</comment>
<keyword evidence="1" id="KW-1133">Transmembrane helix</keyword>
<reference evidence="2" key="1">
    <citation type="submission" date="2017-07" db="EMBL/GenBank/DDBJ databases">
        <title>Taro Niue Genome Assembly and Annotation.</title>
        <authorList>
            <person name="Atibalentja N."/>
            <person name="Keating K."/>
            <person name="Fields C.J."/>
        </authorList>
    </citation>
    <scope>NUCLEOTIDE SEQUENCE</scope>
    <source>
        <strain evidence="2">Niue_2</strain>
        <tissue evidence="2">Leaf</tissue>
    </source>
</reference>
<feature type="transmembrane region" description="Helical" evidence="1">
    <location>
        <begin position="81"/>
        <end position="111"/>
    </location>
</feature>
<gene>
    <name evidence="2" type="ORF">Taro_020600</name>
</gene>
<sequence>RVWWSGAYSGIPLQSDTLTPVFELYIRLRERRQRAVPCVCRYVVLIGLHYSLACACGAAVGPFIRDCETEMYGGTVVFVVLWWYLMEVGVVLIGLHCSLACACGVAVGPFIRDCETEMYGGTVVFVVLWWYLMEVGGEVELCSVEVML</sequence>
<keyword evidence="1" id="KW-0472">Membrane</keyword>
<feature type="non-terminal residue" evidence="2">
    <location>
        <position position="1"/>
    </location>
</feature>